<accession>B3UXE7</accession>
<organism evidence="3 4">
    <name type="scientific">Muromegalovirus WP15B</name>
    <dbReference type="NCBI Taxonomy" id="524651"/>
    <lineage>
        <taxon>Viruses</taxon>
        <taxon>Duplodnaviria</taxon>
        <taxon>Heunggongvirae</taxon>
        <taxon>Peploviricota</taxon>
        <taxon>Herviviricetes</taxon>
        <taxon>Herpesvirales</taxon>
        <taxon>Orthoherpesviridae</taxon>
        <taxon>Betaherpesvirinae</taxon>
        <taxon>Muromegalovirus</taxon>
        <taxon>Muromegalovirus muridbeta1</taxon>
        <taxon>Murid herpesvirus 1</taxon>
    </lineage>
</organism>
<evidence type="ECO:0000313" key="3">
    <source>
        <dbReference type="EMBL" id="ACE95365.1"/>
    </source>
</evidence>
<keyword evidence="2" id="KW-0472">Membrane</keyword>
<dbReference type="Proteomes" id="UP000099076">
    <property type="component" value="Segment"/>
</dbReference>
<dbReference type="EMBL" id="EU579860">
    <property type="protein sequence ID" value="ACE95365.1"/>
    <property type="molecule type" value="Genomic_DNA"/>
</dbReference>
<sequence length="823" mass="89730">MARVWFLIAIGAISGVSASMPTTNLTTRRSRRPPPLTALGGCDSSVLRNASAVNLAHVLSVGMLKGTKIATVAGREDDDGIFLALVLGVTEQFVSQTVSGRWTLDLIWEVDYNDTATGRSYSRMLLGPYRIPVMKTPLPGTNYTTSWGEPCAGVEVGSGTGNTVVRVGLKVARPPKDVDYKKFQDLSCRLTVREHATGDKAVALGIFPMDILSNRISRVGLHHWTASFHPADVAGKNGKDPRFESSPGFRFLVGTMLGAGTMTVIATVGILFAVIFKIVTTLWESRYGSDSNRHFQRFENPVDAHMIFGARGLGRRDRPEGYRGLPGAVAGLVPAAMTVGVAVAALTVLPTTALAAHQHQHQHQHQHSGYSHETSKWWSGGMGHVPSEFDKPRYPPGGRGFKRCTSTTPDEPNASFYDAEEALTTYQDSGSETFLTFDCPDGDCVATCRFKTRGQVLDVIIGWASQSGYELQDLHREWNDQRCNIRRVCEIEHYINPYGQRDKRIMCGNSGTCVWNFGKWANDLAGMYRCAVYFTAMFSDLHNGNVSIGQVLVDYSNTKEKMLTAAHAEAVVHGCSESTMTPYTESIIDIPLVYYRIGIFNWTFDSPDRTGDNGEPLRILAGAVLFNRDMYDLIHGTEGADRAYVMSPTDTVWRDGGGNLTFRFVVRKAGVYRGLLTIDGVRRYSCVFTVVEDQCARLKADNEAKASGFPSAAAVSLGYLPTARGPALSSTTLEKDDVGTRGESSELYARAIAITLFTLAVIAVVAVGAVVCYWGLPGASGVVEDAYSEACDGDGDTVAELVLEEEQMAVEEQSPKDQQELRD</sequence>
<keyword evidence="2" id="KW-1133">Transmembrane helix</keyword>
<proteinExistence type="predicted"/>
<name>B3UXE7_MUHV1</name>
<protein>
    <submittedName>
        <fullName evidence="3">M20</fullName>
    </submittedName>
</protein>
<feature type="transmembrane region" description="Helical" evidence="2">
    <location>
        <begin position="751"/>
        <end position="776"/>
    </location>
</feature>
<evidence type="ECO:0000256" key="1">
    <source>
        <dbReference type="SAM" id="MobiDB-lite"/>
    </source>
</evidence>
<feature type="transmembrane region" description="Helical" evidence="2">
    <location>
        <begin position="251"/>
        <end position="276"/>
    </location>
</feature>
<gene>
    <name evidence="3" type="primary">m20</name>
</gene>
<evidence type="ECO:0000313" key="4">
    <source>
        <dbReference type="Proteomes" id="UP000099076"/>
    </source>
</evidence>
<reference evidence="3 4" key="1">
    <citation type="journal article" date="2008" name="J. Virol.">
        <title>Laboratory strains of murine cytomegalovirus are genetically similar to but phenotypically distinct from wild strains of virus.</title>
        <authorList>
            <person name="Smith L.M."/>
            <person name="McWhorter A.R."/>
            <person name="Masters L.L."/>
            <person name="Shellam G.R."/>
            <person name="Redwood A.J."/>
        </authorList>
    </citation>
    <scope>NUCLEOTIDE SEQUENCE [LARGE SCALE GENOMIC DNA]</scope>
    <source>
        <strain evidence="3">WP15B</strain>
    </source>
</reference>
<evidence type="ECO:0000256" key="2">
    <source>
        <dbReference type="SAM" id="Phobius"/>
    </source>
</evidence>
<feature type="region of interest" description="Disordered" evidence="1">
    <location>
        <begin position="389"/>
        <end position="414"/>
    </location>
</feature>
<keyword evidence="2" id="KW-0812">Transmembrane</keyword>